<comment type="caution">
    <text evidence="8">The sequence shown here is derived from an EMBL/GenBank/DDBJ whole genome shotgun (WGS) entry which is preliminary data.</text>
</comment>
<protein>
    <recommendedName>
        <fullName evidence="7">Xylanolytic transcriptional activator regulatory domain-containing protein</fullName>
    </recommendedName>
</protein>
<dbReference type="Pfam" id="PF04082">
    <property type="entry name" value="Fungal_trans"/>
    <property type="match status" value="1"/>
</dbReference>
<dbReference type="GO" id="GO:0008270">
    <property type="term" value="F:zinc ion binding"/>
    <property type="evidence" value="ECO:0007669"/>
    <property type="project" value="InterPro"/>
</dbReference>
<proteinExistence type="predicted"/>
<dbReference type="Proteomes" id="UP000053095">
    <property type="component" value="Unassembled WGS sequence"/>
</dbReference>
<gene>
    <name evidence="8" type="ORF">TCE0_042r14577</name>
</gene>
<keyword evidence="4" id="KW-0804">Transcription</keyword>
<dbReference type="InterPro" id="IPR050815">
    <property type="entry name" value="TF_fung"/>
</dbReference>
<keyword evidence="9" id="KW-1185">Reference proteome</keyword>
<dbReference type="PANTHER" id="PTHR47338:SF20">
    <property type="entry name" value="ZN(II)2CYS6 TRANSCRIPTION FACTOR (EUROFUNG)"/>
    <property type="match status" value="1"/>
</dbReference>
<evidence type="ECO:0000256" key="4">
    <source>
        <dbReference type="ARBA" id="ARBA00023163"/>
    </source>
</evidence>
<name>A0A6V8HJJ3_TALPI</name>
<dbReference type="AlphaFoldDB" id="A0A6V8HJJ3"/>
<organism evidence="8 9">
    <name type="scientific">Talaromyces pinophilus</name>
    <name type="common">Penicillium pinophilum</name>
    <dbReference type="NCBI Taxonomy" id="128442"/>
    <lineage>
        <taxon>Eukaryota</taxon>
        <taxon>Fungi</taxon>
        <taxon>Dikarya</taxon>
        <taxon>Ascomycota</taxon>
        <taxon>Pezizomycotina</taxon>
        <taxon>Eurotiomycetes</taxon>
        <taxon>Eurotiomycetidae</taxon>
        <taxon>Eurotiales</taxon>
        <taxon>Trichocomaceae</taxon>
        <taxon>Talaromyces</taxon>
        <taxon>Talaromyces sect. Talaromyces</taxon>
    </lineage>
</organism>
<keyword evidence="2" id="KW-0479">Metal-binding</keyword>
<dbReference type="GO" id="GO:0006351">
    <property type="term" value="P:DNA-templated transcription"/>
    <property type="evidence" value="ECO:0007669"/>
    <property type="project" value="InterPro"/>
</dbReference>
<reference evidence="9" key="1">
    <citation type="journal article" date="2015" name="Genome Announc.">
        <title>Draft genome sequence of Talaromyces cellulolyticus strain Y-94, a source of lignocellulosic biomass-degrading enzymes.</title>
        <authorList>
            <person name="Fujii T."/>
            <person name="Koike H."/>
            <person name="Sawayama S."/>
            <person name="Yano S."/>
            <person name="Inoue H."/>
        </authorList>
    </citation>
    <scope>NUCLEOTIDE SEQUENCE [LARGE SCALE GENOMIC DNA]</scope>
    <source>
        <strain evidence="9">Y-94</strain>
    </source>
</reference>
<evidence type="ECO:0000256" key="2">
    <source>
        <dbReference type="ARBA" id="ARBA00022723"/>
    </source>
</evidence>
<feature type="compositionally biased region" description="Basic and acidic residues" evidence="6">
    <location>
        <begin position="162"/>
        <end position="173"/>
    </location>
</feature>
<evidence type="ECO:0000313" key="8">
    <source>
        <dbReference type="EMBL" id="GAM41448.1"/>
    </source>
</evidence>
<feature type="region of interest" description="Disordered" evidence="6">
    <location>
        <begin position="154"/>
        <end position="182"/>
    </location>
</feature>
<dbReference type="PANTHER" id="PTHR47338">
    <property type="entry name" value="ZN(II)2CYS6 TRANSCRIPTION FACTOR (EUROFUNG)-RELATED"/>
    <property type="match status" value="1"/>
</dbReference>
<dbReference type="GO" id="GO:0000981">
    <property type="term" value="F:DNA-binding transcription factor activity, RNA polymerase II-specific"/>
    <property type="evidence" value="ECO:0007669"/>
    <property type="project" value="InterPro"/>
</dbReference>
<evidence type="ECO:0000256" key="6">
    <source>
        <dbReference type="SAM" id="MobiDB-lite"/>
    </source>
</evidence>
<dbReference type="GO" id="GO:0005634">
    <property type="term" value="C:nucleus"/>
    <property type="evidence" value="ECO:0007669"/>
    <property type="project" value="UniProtKB-SubCell"/>
</dbReference>
<evidence type="ECO:0000313" key="9">
    <source>
        <dbReference type="Proteomes" id="UP000053095"/>
    </source>
</evidence>
<accession>A0A6V8HJJ3</accession>
<sequence>MMSRSRINRYLDDHGAPPPPGFSILLLSMCLMTYHPDLVPPSANSLDQETLYVTTKTLFGLVQASFPPSLHLIQATMIMATYEYANGKTNDAFASIGLCARMGYAAHIDNAHPSQKMEAEEYSENEAKANTWWNILMCERTFLCETDLKHPLSTKLPRNTTSHRDDETSKERVSSTPKSETENIDAGGFACVMQATYLLDQVIKALDMTDFESRYNQLHGLDHTLQTVLAVIMDQSQGRGGIYCTAIIILLRALIIIHSHNLTYITTELNLNPESILKEKDKRLESSHAAMKTIATMVDEISTTHTSVLSLVDRIPPSFVYVIREVIKYIENAEFRVDEWDDVESRLSSSSRKFEYRWGGRQIYA</sequence>
<comment type="subcellular location">
    <subcellularLocation>
        <location evidence="1">Nucleus</location>
    </subcellularLocation>
</comment>
<evidence type="ECO:0000256" key="1">
    <source>
        <dbReference type="ARBA" id="ARBA00004123"/>
    </source>
</evidence>
<keyword evidence="5" id="KW-0539">Nucleus</keyword>
<dbReference type="InterPro" id="IPR007219">
    <property type="entry name" value="XnlR_reg_dom"/>
</dbReference>
<dbReference type="GO" id="GO:0003677">
    <property type="term" value="F:DNA binding"/>
    <property type="evidence" value="ECO:0007669"/>
    <property type="project" value="InterPro"/>
</dbReference>
<feature type="domain" description="Xylanolytic transcriptional activator regulatory" evidence="7">
    <location>
        <begin position="20"/>
        <end position="142"/>
    </location>
</feature>
<dbReference type="EMBL" id="DF933838">
    <property type="protein sequence ID" value="GAM41448.1"/>
    <property type="molecule type" value="Genomic_DNA"/>
</dbReference>
<evidence type="ECO:0000259" key="7">
    <source>
        <dbReference type="Pfam" id="PF04082"/>
    </source>
</evidence>
<evidence type="ECO:0000256" key="5">
    <source>
        <dbReference type="ARBA" id="ARBA00023242"/>
    </source>
</evidence>
<keyword evidence="3" id="KW-0805">Transcription regulation</keyword>
<evidence type="ECO:0000256" key="3">
    <source>
        <dbReference type="ARBA" id="ARBA00023015"/>
    </source>
</evidence>
<dbReference type="CDD" id="cd12148">
    <property type="entry name" value="fungal_TF_MHR"/>
    <property type="match status" value="1"/>
</dbReference>